<organism evidence="2 3">
    <name type="scientific">Marinospirillum alkaliphilum DSM 21637</name>
    <dbReference type="NCBI Taxonomy" id="1122209"/>
    <lineage>
        <taxon>Bacteria</taxon>
        <taxon>Pseudomonadati</taxon>
        <taxon>Pseudomonadota</taxon>
        <taxon>Gammaproteobacteria</taxon>
        <taxon>Oceanospirillales</taxon>
        <taxon>Oceanospirillaceae</taxon>
        <taxon>Marinospirillum</taxon>
    </lineage>
</organism>
<keyword evidence="1" id="KW-0732">Signal</keyword>
<feature type="chain" id="PRO_5012453474" description="TIGR02117 family protein" evidence="1">
    <location>
        <begin position="29"/>
        <end position="226"/>
    </location>
</feature>
<dbReference type="InterPro" id="IPR011727">
    <property type="entry name" value="CHP02117"/>
</dbReference>
<dbReference type="Pfam" id="PF09601">
    <property type="entry name" value="DUF2459"/>
    <property type="match status" value="1"/>
</dbReference>
<reference evidence="2 3" key="1">
    <citation type="submission" date="2016-11" db="EMBL/GenBank/DDBJ databases">
        <authorList>
            <person name="Jaros S."/>
            <person name="Januszkiewicz K."/>
            <person name="Wedrychowicz H."/>
        </authorList>
    </citation>
    <scope>NUCLEOTIDE SEQUENCE [LARGE SCALE GENOMIC DNA]</scope>
    <source>
        <strain evidence="2 3">DSM 21637</strain>
    </source>
</reference>
<keyword evidence="3" id="KW-1185">Reference proteome</keyword>
<evidence type="ECO:0008006" key="4">
    <source>
        <dbReference type="Google" id="ProtNLM"/>
    </source>
</evidence>
<dbReference type="Proteomes" id="UP000182350">
    <property type="component" value="Unassembled WGS sequence"/>
</dbReference>
<evidence type="ECO:0000313" key="3">
    <source>
        <dbReference type="Proteomes" id="UP000182350"/>
    </source>
</evidence>
<dbReference type="OrthoDB" id="211174at2"/>
<evidence type="ECO:0000313" key="2">
    <source>
        <dbReference type="EMBL" id="SFW98113.1"/>
    </source>
</evidence>
<sequence>MAISCRNNDPTMKAILLLPLLLLTACTATPEAVKPLKNTSDALPRHPLVIINHGWHTGLALPADQIKHHLPTMSSGLPDAGWYEFGWGDAGYYRAEQKSLWLGARALFWPSPTVMHQVALTDHPDQSLPGTERLHHCLTDAELASLLTFLQQSYQQDADGRRLHLGSGRYGQSDFHQANGHYHLFNTCNNWTARGLQSSGMRLTAANRMTAGSLMRVARQQVSDCP</sequence>
<gene>
    <name evidence="2" type="ORF">SAMN02745752_00052</name>
</gene>
<accession>A0A1K1TBV4</accession>
<feature type="signal peptide" evidence="1">
    <location>
        <begin position="1"/>
        <end position="28"/>
    </location>
</feature>
<dbReference type="PROSITE" id="PS51257">
    <property type="entry name" value="PROKAR_LIPOPROTEIN"/>
    <property type="match status" value="1"/>
</dbReference>
<name>A0A1K1TBV4_9GAMM</name>
<evidence type="ECO:0000256" key="1">
    <source>
        <dbReference type="SAM" id="SignalP"/>
    </source>
</evidence>
<dbReference type="EMBL" id="FPJW01000001">
    <property type="protein sequence ID" value="SFW98113.1"/>
    <property type="molecule type" value="Genomic_DNA"/>
</dbReference>
<dbReference type="STRING" id="1122209.SAMN02745752_00052"/>
<protein>
    <recommendedName>
        <fullName evidence="4">TIGR02117 family protein</fullName>
    </recommendedName>
</protein>
<proteinExistence type="predicted"/>
<dbReference type="AlphaFoldDB" id="A0A1K1TBV4"/>